<organism evidence="2 3">
    <name type="scientific">Asticcacaulis aquaticus</name>
    <dbReference type="NCBI Taxonomy" id="2984212"/>
    <lineage>
        <taxon>Bacteria</taxon>
        <taxon>Pseudomonadati</taxon>
        <taxon>Pseudomonadota</taxon>
        <taxon>Alphaproteobacteria</taxon>
        <taxon>Caulobacterales</taxon>
        <taxon>Caulobacteraceae</taxon>
        <taxon>Asticcacaulis</taxon>
    </lineage>
</organism>
<dbReference type="Gene3D" id="3.40.50.1240">
    <property type="entry name" value="Phosphoglycerate mutase-like"/>
    <property type="match status" value="1"/>
</dbReference>
<evidence type="ECO:0000313" key="3">
    <source>
        <dbReference type="Proteomes" id="UP001214854"/>
    </source>
</evidence>
<dbReference type="InterPro" id="IPR029033">
    <property type="entry name" value="His_PPase_superfam"/>
</dbReference>
<comment type="caution">
    <text evidence="2">The sequence shown here is derived from an EMBL/GenBank/DDBJ whole genome shotgun (WGS) entry which is preliminary data.</text>
</comment>
<reference evidence="2 3" key="1">
    <citation type="submission" date="2023-01" db="EMBL/GenBank/DDBJ databases">
        <title>Novel species of the genus Asticcacaulis isolated from rivers.</title>
        <authorList>
            <person name="Lu H."/>
        </authorList>
    </citation>
    <scope>NUCLEOTIDE SEQUENCE [LARGE SCALE GENOMIC DNA]</scope>
    <source>
        <strain evidence="2 3">BYS171W</strain>
    </source>
</reference>
<dbReference type="Pfam" id="PF00300">
    <property type="entry name" value="His_Phos_1"/>
    <property type="match status" value="1"/>
</dbReference>
<dbReference type="Proteomes" id="UP001214854">
    <property type="component" value="Unassembled WGS sequence"/>
</dbReference>
<dbReference type="CDD" id="cd07040">
    <property type="entry name" value="HP"/>
    <property type="match status" value="1"/>
</dbReference>
<keyword evidence="3" id="KW-1185">Reference proteome</keyword>
<dbReference type="EMBL" id="JAQQKX010000009">
    <property type="protein sequence ID" value="MDC7684037.1"/>
    <property type="molecule type" value="Genomic_DNA"/>
</dbReference>
<dbReference type="InterPro" id="IPR013078">
    <property type="entry name" value="His_Pase_superF_clade-1"/>
</dbReference>
<proteinExistence type="predicted"/>
<dbReference type="PANTHER" id="PTHR20935">
    <property type="entry name" value="PHOSPHOGLYCERATE MUTASE-RELATED"/>
    <property type="match status" value="1"/>
</dbReference>
<dbReference type="RefSeq" id="WP_272748491.1">
    <property type="nucleotide sequence ID" value="NZ_JAQQKX010000009.1"/>
</dbReference>
<dbReference type="InterPro" id="IPR051021">
    <property type="entry name" value="Mito_Ser/Thr_phosphatase"/>
</dbReference>
<gene>
    <name evidence="2" type="ORF">PQU92_12175</name>
</gene>
<evidence type="ECO:0000256" key="1">
    <source>
        <dbReference type="ARBA" id="ARBA00022801"/>
    </source>
</evidence>
<keyword evidence="1" id="KW-0378">Hydrolase</keyword>
<dbReference type="SUPFAM" id="SSF53254">
    <property type="entry name" value="Phosphoglycerate mutase-like"/>
    <property type="match status" value="1"/>
</dbReference>
<sequence>MMKHLIVMRHGKAEKDAESGEDFDRDLMQRGIREATAVAEALKARGLKPDFALVSSAHRTSQTFDAVSAVLGPIPVERRDDLYNAGANDLRRLVEAHEEAGDCLLVIGHNPGIQYLILDYMTEGAASMTEIDKVRGTYPTAAATVFDVDVAGRPLYDGVLKPKDLIGAE</sequence>
<evidence type="ECO:0000313" key="2">
    <source>
        <dbReference type="EMBL" id="MDC7684037.1"/>
    </source>
</evidence>
<protein>
    <submittedName>
        <fullName evidence="2">Histidine phosphatase family protein</fullName>
    </submittedName>
</protein>
<accession>A0ABT5HVT8</accession>
<name>A0ABT5HVT8_9CAUL</name>
<dbReference type="PANTHER" id="PTHR20935:SF1">
    <property type="entry name" value="SLL1549 PROTEIN"/>
    <property type="match status" value="1"/>
</dbReference>